<dbReference type="SUPFAM" id="SSF46689">
    <property type="entry name" value="Homeodomain-like"/>
    <property type="match status" value="1"/>
</dbReference>
<evidence type="ECO:0000313" key="1">
    <source>
        <dbReference type="EMBL" id="PPK70717.1"/>
    </source>
</evidence>
<gene>
    <name evidence="1" type="ORF">B0F88_10872</name>
</gene>
<dbReference type="Gene3D" id="1.10.10.10">
    <property type="entry name" value="Winged helix-like DNA-binding domain superfamily/Winged helix DNA-binding domain"/>
    <property type="match status" value="1"/>
</dbReference>
<sequence>MNLEARITYNPLQCGGKPCVRNMRIRVSDILQMLGEGVSTEEILQDFPDLELQDIQACLLYAARRVNLERLAA</sequence>
<comment type="caution">
    <text evidence="1">The sequence shown here is derived from an EMBL/GenBank/DDBJ whole genome shotgun (WGS) entry which is preliminary data.</text>
</comment>
<dbReference type="InterPro" id="IPR036388">
    <property type="entry name" value="WH-like_DNA-bd_sf"/>
</dbReference>
<name>A0A2S6GZY1_9GAMM</name>
<proteinExistence type="predicted"/>
<protein>
    <submittedName>
        <fullName evidence="1">Uncharacterized protein (DUF433 family)</fullName>
    </submittedName>
</protein>
<organism evidence="1 2">
    <name type="scientific">Methylobacter tundripaludum</name>
    <dbReference type="NCBI Taxonomy" id="173365"/>
    <lineage>
        <taxon>Bacteria</taxon>
        <taxon>Pseudomonadati</taxon>
        <taxon>Pseudomonadota</taxon>
        <taxon>Gammaproteobacteria</taxon>
        <taxon>Methylococcales</taxon>
        <taxon>Methylococcaceae</taxon>
        <taxon>Methylobacter</taxon>
    </lineage>
</organism>
<dbReference type="OrthoDB" id="9809515at2"/>
<dbReference type="Pfam" id="PF04255">
    <property type="entry name" value="DUF433"/>
    <property type="match status" value="1"/>
</dbReference>
<dbReference type="EMBL" id="PTIY01000008">
    <property type="protein sequence ID" value="PPK70717.1"/>
    <property type="molecule type" value="Genomic_DNA"/>
</dbReference>
<dbReference type="InterPro" id="IPR007367">
    <property type="entry name" value="DUF433"/>
</dbReference>
<evidence type="ECO:0000313" key="2">
    <source>
        <dbReference type="Proteomes" id="UP000238071"/>
    </source>
</evidence>
<dbReference type="AlphaFoldDB" id="A0A2S6GZY1"/>
<reference evidence="1 2" key="1">
    <citation type="submission" date="2018-02" db="EMBL/GenBank/DDBJ databases">
        <title>Subsurface microbial communities from deep shales in Ohio and West Virginia, USA.</title>
        <authorList>
            <person name="Wrighton K."/>
        </authorList>
    </citation>
    <scope>NUCLEOTIDE SEQUENCE [LARGE SCALE GENOMIC DNA]</scope>
    <source>
        <strain evidence="1 2">OWC-G53F</strain>
    </source>
</reference>
<accession>A0A2S6GZY1</accession>
<dbReference type="InterPro" id="IPR009057">
    <property type="entry name" value="Homeodomain-like_sf"/>
</dbReference>
<dbReference type="Proteomes" id="UP000238071">
    <property type="component" value="Unassembled WGS sequence"/>
</dbReference>
<dbReference type="PANTHER" id="PTHR34849:SF3">
    <property type="entry name" value="SSR2962 PROTEIN"/>
    <property type="match status" value="1"/>
</dbReference>
<dbReference type="PANTHER" id="PTHR34849">
    <property type="entry name" value="SSL5025 PROTEIN"/>
    <property type="match status" value="1"/>
</dbReference>
<keyword evidence="2" id="KW-1185">Reference proteome</keyword>